<keyword evidence="2 7" id="KW-0813">Transport</keyword>
<feature type="transmembrane region" description="Helical" evidence="7">
    <location>
        <begin position="116"/>
        <end position="135"/>
    </location>
</feature>
<comment type="caution">
    <text evidence="10">The sequence shown here is derived from an EMBL/GenBank/DDBJ whole genome shotgun (WGS) entry which is preliminary data.</text>
</comment>
<dbReference type="PANTHER" id="PTHR43744">
    <property type="entry name" value="ABC TRANSPORTER PERMEASE PROTEIN MG189-RELATED-RELATED"/>
    <property type="match status" value="1"/>
</dbReference>
<dbReference type="GO" id="GO:0055085">
    <property type="term" value="P:transmembrane transport"/>
    <property type="evidence" value="ECO:0007669"/>
    <property type="project" value="InterPro"/>
</dbReference>
<dbReference type="Gene3D" id="1.10.3720.10">
    <property type="entry name" value="MetI-like"/>
    <property type="match status" value="1"/>
</dbReference>
<evidence type="ECO:0000256" key="7">
    <source>
        <dbReference type="RuleBase" id="RU363032"/>
    </source>
</evidence>
<feature type="transmembrane region" description="Helical" evidence="7">
    <location>
        <begin position="285"/>
        <end position="304"/>
    </location>
</feature>
<sequence>MASNTLVSRPGSDARKAGRRRAQRPADLGRQRTLISPAQLGRTRGKAVYWIVFALVILLFTVAFLGPLYWMVTGGLKATQEVVQSPPTAFPSSIHTENYSRAWTVMDLSRLLFNTLYYAFGALAFQLVFDVAAAYSLSKLRPVFGKVILGMMLATLMIPATVLVVPQYLTVLDVPIFQRNLLNSPWVIWLPSVTNAFNIFLLKRFFDSIPRELLDAAAIDGASPLRTLRSVVLPISRPILGVVSIFAVVGVWKDFLWPMLTLPDPSKQTLNVGIYSLASGVPENVLIAALTIASIPTLLIFLLFQRNIMSGLTAGGLKG</sequence>
<keyword evidence="5 7" id="KW-1133">Transmembrane helix</keyword>
<organism evidence="10 11">
    <name type="scientific">Streptomyces brevispora</name>
    <dbReference type="NCBI Taxonomy" id="887462"/>
    <lineage>
        <taxon>Bacteria</taxon>
        <taxon>Bacillati</taxon>
        <taxon>Actinomycetota</taxon>
        <taxon>Actinomycetes</taxon>
        <taxon>Kitasatosporales</taxon>
        <taxon>Streptomycetaceae</taxon>
        <taxon>Streptomyces</taxon>
    </lineage>
</organism>
<accession>A0A561TXV2</accession>
<name>A0A561TXV2_9ACTN</name>
<proteinExistence type="inferred from homology"/>
<comment type="similarity">
    <text evidence="7">Belongs to the binding-protein-dependent transport system permease family.</text>
</comment>
<evidence type="ECO:0000313" key="11">
    <source>
        <dbReference type="Proteomes" id="UP000318186"/>
    </source>
</evidence>
<keyword evidence="3" id="KW-1003">Cell membrane</keyword>
<feature type="transmembrane region" description="Helical" evidence="7">
    <location>
        <begin position="147"/>
        <end position="166"/>
    </location>
</feature>
<dbReference type="Pfam" id="PF00528">
    <property type="entry name" value="BPD_transp_1"/>
    <property type="match status" value="1"/>
</dbReference>
<dbReference type="InterPro" id="IPR000515">
    <property type="entry name" value="MetI-like"/>
</dbReference>
<dbReference type="EMBL" id="VIWW01000002">
    <property type="protein sequence ID" value="TWF91935.1"/>
    <property type="molecule type" value="Genomic_DNA"/>
</dbReference>
<comment type="subcellular location">
    <subcellularLocation>
        <location evidence="1 7">Cell membrane</location>
        <topology evidence="1 7">Multi-pass membrane protein</topology>
    </subcellularLocation>
</comment>
<dbReference type="PANTHER" id="PTHR43744:SF12">
    <property type="entry name" value="ABC TRANSPORTER PERMEASE PROTEIN MG189-RELATED"/>
    <property type="match status" value="1"/>
</dbReference>
<feature type="transmembrane region" description="Helical" evidence="7">
    <location>
        <begin position="186"/>
        <end position="202"/>
    </location>
</feature>
<reference evidence="10 11" key="1">
    <citation type="submission" date="2019-06" db="EMBL/GenBank/DDBJ databases">
        <title>Sequencing the genomes of 1000 actinobacteria strains.</title>
        <authorList>
            <person name="Klenk H.-P."/>
        </authorList>
    </citation>
    <scope>NUCLEOTIDE SEQUENCE [LARGE SCALE GENOMIC DNA]</scope>
    <source>
        <strain evidence="10 11">DSM 42059</strain>
    </source>
</reference>
<dbReference type="SUPFAM" id="SSF161098">
    <property type="entry name" value="MetI-like"/>
    <property type="match status" value="1"/>
</dbReference>
<dbReference type="RefSeq" id="WP_208764836.1">
    <property type="nucleotide sequence ID" value="NZ_VIWW01000002.1"/>
</dbReference>
<evidence type="ECO:0000256" key="2">
    <source>
        <dbReference type="ARBA" id="ARBA00022448"/>
    </source>
</evidence>
<evidence type="ECO:0000256" key="8">
    <source>
        <dbReference type="SAM" id="MobiDB-lite"/>
    </source>
</evidence>
<protein>
    <submittedName>
        <fullName evidence="10">Carbohydrate ABC transporter membrane protein 2 (CUT1 family)</fullName>
    </submittedName>
</protein>
<keyword evidence="6 7" id="KW-0472">Membrane</keyword>
<evidence type="ECO:0000256" key="6">
    <source>
        <dbReference type="ARBA" id="ARBA00023136"/>
    </source>
</evidence>
<evidence type="ECO:0000256" key="4">
    <source>
        <dbReference type="ARBA" id="ARBA00022692"/>
    </source>
</evidence>
<keyword evidence="4 7" id="KW-0812">Transmembrane</keyword>
<feature type="transmembrane region" description="Helical" evidence="7">
    <location>
        <begin position="47"/>
        <end position="70"/>
    </location>
</feature>
<evidence type="ECO:0000256" key="5">
    <source>
        <dbReference type="ARBA" id="ARBA00022989"/>
    </source>
</evidence>
<dbReference type="PROSITE" id="PS50928">
    <property type="entry name" value="ABC_TM1"/>
    <property type="match status" value="1"/>
</dbReference>
<feature type="transmembrane region" description="Helical" evidence="7">
    <location>
        <begin position="231"/>
        <end position="252"/>
    </location>
</feature>
<gene>
    <name evidence="10" type="ORF">FHX80_12252</name>
</gene>
<dbReference type="InterPro" id="IPR035906">
    <property type="entry name" value="MetI-like_sf"/>
</dbReference>
<evidence type="ECO:0000313" key="10">
    <source>
        <dbReference type="EMBL" id="TWF91935.1"/>
    </source>
</evidence>
<dbReference type="AlphaFoldDB" id="A0A561TXV2"/>
<dbReference type="Proteomes" id="UP000318186">
    <property type="component" value="Unassembled WGS sequence"/>
</dbReference>
<evidence type="ECO:0000256" key="3">
    <source>
        <dbReference type="ARBA" id="ARBA00022475"/>
    </source>
</evidence>
<evidence type="ECO:0000256" key="1">
    <source>
        <dbReference type="ARBA" id="ARBA00004651"/>
    </source>
</evidence>
<dbReference type="GO" id="GO:0005886">
    <property type="term" value="C:plasma membrane"/>
    <property type="evidence" value="ECO:0007669"/>
    <property type="project" value="UniProtKB-SubCell"/>
</dbReference>
<feature type="region of interest" description="Disordered" evidence="8">
    <location>
        <begin position="1"/>
        <end position="26"/>
    </location>
</feature>
<dbReference type="CDD" id="cd06261">
    <property type="entry name" value="TM_PBP2"/>
    <property type="match status" value="1"/>
</dbReference>
<feature type="domain" description="ABC transmembrane type-1" evidence="9">
    <location>
        <begin position="112"/>
        <end position="304"/>
    </location>
</feature>
<evidence type="ECO:0000259" key="9">
    <source>
        <dbReference type="PROSITE" id="PS50928"/>
    </source>
</evidence>